<reference evidence="1 2" key="1">
    <citation type="journal article" date="2016" name="Nat. Commun.">
        <title>Thousands of microbial genomes shed light on interconnected biogeochemical processes in an aquifer system.</title>
        <authorList>
            <person name="Anantharaman K."/>
            <person name="Brown C.T."/>
            <person name="Hug L.A."/>
            <person name="Sharon I."/>
            <person name="Castelle C.J."/>
            <person name="Probst A.J."/>
            <person name="Thomas B.C."/>
            <person name="Singh A."/>
            <person name="Wilkins M.J."/>
            <person name="Karaoz U."/>
            <person name="Brodie E.L."/>
            <person name="Williams K.H."/>
            <person name="Hubbard S.S."/>
            <person name="Banfield J.F."/>
        </authorList>
    </citation>
    <scope>NUCLEOTIDE SEQUENCE [LARGE SCALE GENOMIC DNA]</scope>
</reference>
<accession>A0A1F6M737</accession>
<evidence type="ECO:0000313" key="2">
    <source>
        <dbReference type="Proteomes" id="UP000176282"/>
    </source>
</evidence>
<sequence>MLYYILNNLIRLGLVSAVENQRRTAFVTHSPERLYDLLDEKQKEFEAHKESIKEVIPELKNQYRLSQQRPGVRILEGIEGYRGLMNDMLEGQPNCIFSYLSDSDKGNPGLEIREGFELQRASQKIKQHVLIHQPTPLKHLAKNSHNSYTEIRVCPESMNQFEAEVYMYSWKVAYVRYEQHQPIVMIIEDPKFYEMQKNIFTYIWDKAIQKN</sequence>
<comment type="caution">
    <text evidence="1">The sequence shown here is derived from an EMBL/GenBank/DDBJ whole genome shotgun (WGS) entry which is preliminary data.</text>
</comment>
<dbReference type="AlphaFoldDB" id="A0A1F6M737"/>
<organism evidence="1 2">
    <name type="scientific">Candidatus Magasanikbacteria bacterium RIFCSPHIGHO2_02_FULL_47_14</name>
    <dbReference type="NCBI Taxonomy" id="1798680"/>
    <lineage>
        <taxon>Bacteria</taxon>
        <taxon>Candidatus Magasanikiibacteriota</taxon>
    </lineage>
</organism>
<evidence type="ECO:0008006" key="3">
    <source>
        <dbReference type="Google" id="ProtNLM"/>
    </source>
</evidence>
<dbReference type="STRING" id="1798680.A3J66_02740"/>
<evidence type="ECO:0000313" key="1">
    <source>
        <dbReference type="EMBL" id="OGH67454.1"/>
    </source>
</evidence>
<gene>
    <name evidence="1" type="ORF">A3J66_02740</name>
</gene>
<dbReference type="Proteomes" id="UP000176282">
    <property type="component" value="Unassembled WGS sequence"/>
</dbReference>
<name>A0A1F6M737_9BACT</name>
<protein>
    <recommendedName>
        <fullName evidence="3">Transcription regulator TrmB C-terminal domain-containing protein</fullName>
    </recommendedName>
</protein>
<dbReference type="EMBL" id="MFQB01000033">
    <property type="protein sequence ID" value="OGH67454.1"/>
    <property type="molecule type" value="Genomic_DNA"/>
</dbReference>
<proteinExistence type="predicted"/>